<dbReference type="GO" id="GO:0016887">
    <property type="term" value="F:ATP hydrolysis activity"/>
    <property type="evidence" value="ECO:0007669"/>
    <property type="project" value="InterPro"/>
</dbReference>
<evidence type="ECO:0000256" key="9">
    <source>
        <dbReference type="ARBA" id="ARBA00022837"/>
    </source>
</evidence>
<dbReference type="PANTHER" id="PTHR11985:SF15">
    <property type="entry name" value="GLYCEROL-3-PHOSPHATE DEHYDROGENASE, MITOCHONDRIAL"/>
    <property type="match status" value="1"/>
</dbReference>
<evidence type="ECO:0000256" key="1">
    <source>
        <dbReference type="ARBA" id="ARBA00001974"/>
    </source>
</evidence>
<dbReference type="GO" id="GO:0031297">
    <property type="term" value="P:replication fork processing"/>
    <property type="evidence" value="ECO:0007669"/>
    <property type="project" value="InterPro"/>
</dbReference>
<dbReference type="InterPro" id="IPR038299">
    <property type="entry name" value="DAO_C_sf"/>
</dbReference>
<dbReference type="GO" id="GO:0005634">
    <property type="term" value="C:nucleus"/>
    <property type="evidence" value="ECO:0007669"/>
    <property type="project" value="InterPro"/>
</dbReference>
<dbReference type="InterPro" id="IPR003593">
    <property type="entry name" value="AAA+_ATPase"/>
</dbReference>
<evidence type="ECO:0000256" key="8">
    <source>
        <dbReference type="ARBA" id="ARBA00022827"/>
    </source>
</evidence>
<dbReference type="SUPFAM" id="SSF51905">
    <property type="entry name" value="FAD/NAD(P)-binding domain"/>
    <property type="match status" value="1"/>
</dbReference>
<dbReference type="Gene3D" id="3.50.50.60">
    <property type="entry name" value="FAD/NAD(P)-binding domain"/>
    <property type="match status" value="1"/>
</dbReference>
<keyword evidence="11" id="KW-0560">Oxidoreductase</keyword>
<evidence type="ECO:0000313" key="15">
    <source>
        <dbReference type="EMBL" id="KAK2071500.1"/>
    </source>
</evidence>
<dbReference type="Gene3D" id="1.10.8.60">
    <property type="match status" value="1"/>
</dbReference>
<evidence type="ECO:0000256" key="7">
    <source>
        <dbReference type="ARBA" id="ARBA00022737"/>
    </source>
</evidence>
<dbReference type="FunFam" id="1.10.8.870:FF:000001">
    <property type="entry name" value="Glycerol-3-phosphate dehydrogenase"/>
    <property type="match status" value="1"/>
</dbReference>
<dbReference type="GO" id="GO:0004368">
    <property type="term" value="F:glycerol-3-phosphate dehydrogenase (quinone) activity"/>
    <property type="evidence" value="ECO:0007669"/>
    <property type="project" value="UniProtKB-EC"/>
</dbReference>
<evidence type="ECO:0000256" key="12">
    <source>
        <dbReference type="ARBA" id="ARBA00023128"/>
    </source>
</evidence>
<evidence type="ECO:0000313" key="16">
    <source>
        <dbReference type="Proteomes" id="UP001217918"/>
    </source>
</evidence>
<evidence type="ECO:0000256" key="2">
    <source>
        <dbReference type="ARBA" id="ARBA00004173"/>
    </source>
</evidence>
<keyword evidence="9" id="KW-0106">Calcium</keyword>
<comment type="subcellular location">
    <subcellularLocation>
        <location evidence="2">Mitochondrion</location>
    </subcellularLocation>
</comment>
<keyword evidence="10" id="KW-0809">Transit peptide</keyword>
<dbReference type="Proteomes" id="UP001217918">
    <property type="component" value="Unassembled WGS sequence"/>
</dbReference>
<dbReference type="Gene3D" id="3.30.9.10">
    <property type="entry name" value="D-Amino Acid Oxidase, subunit A, domain 2"/>
    <property type="match status" value="1"/>
</dbReference>
<dbReference type="Pfam" id="PF17862">
    <property type="entry name" value="AAA_lid_3"/>
    <property type="match status" value="1"/>
</dbReference>
<evidence type="ECO:0000259" key="14">
    <source>
        <dbReference type="SMART" id="SM00382"/>
    </source>
</evidence>
<dbReference type="Pfam" id="PF09462">
    <property type="entry name" value="Mus7"/>
    <property type="match status" value="1"/>
</dbReference>
<dbReference type="InterPro" id="IPR031656">
    <property type="entry name" value="DAO_C"/>
</dbReference>
<evidence type="ECO:0000256" key="3">
    <source>
        <dbReference type="ARBA" id="ARBA00007330"/>
    </source>
</evidence>
<dbReference type="InterPro" id="IPR006076">
    <property type="entry name" value="FAD-dep_OxRdtase"/>
</dbReference>
<protein>
    <recommendedName>
        <fullName evidence="4">glycerol-3-phosphate dehydrogenase</fullName>
        <ecNumber evidence="4">1.1.5.3</ecNumber>
    </recommendedName>
</protein>
<dbReference type="Gene3D" id="3.40.50.300">
    <property type="entry name" value="P-loop containing nucleotide triphosphate hydrolases"/>
    <property type="match status" value="1"/>
</dbReference>
<feature type="region of interest" description="Disordered" evidence="13">
    <location>
        <begin position="944"/>
        <end position="1042"/>
    </location>
</feature>
<evidence type="ECO:0000256" key="13">
    <source>
        <dbReference type="SAM" id="MobiDB-lite"/>
    </source>
</evidence>
<dbReference type="InterPro" id="IPR019021">
    <property type="entry name" value="Mms22"/>
</dbReference>
<dbReference type="SMART" id="SM00382">
    <property type="entry name" value="AAA"/>
    <property type="match status" value="1"/>
</dbReference>
<feature type="compositionally biased region" description="Basic and acidic residues" evidence="13">
    <location>
        <begin position="990"/>
        <end position="1005"/>
    </location>
</feature>
<feature type="compositionally biased region" description="Basic residues" evidence="13">
    <location>
        <begin position="945"/>
        <end position="964"/>
    </location>
</feature>
<name>A0AAD9I6H6_9PEZI</name>
<keyword evidence="16" id="KW-1185">Reference proteome</keyword>
<comment type="similarity">
    <text evidence="3">Belongs to the FAD-dependent glycerol-3-phosphate dehydrogenase family.</text>
</comment>
<feature type="domain" description="AAA+ ATPase" evidence="14">
    <location>
        <begin position="1567"/>
        <end position="1701"/>
    </location>
</feature>
<dbReference type="GO" id="GO:0005739">
    <property type="term" value="C:mitochondrion"/>
    <property type="evidence" value="ECO:0007669"/>
    <property type="project" value="UniProtKB-SubCell"/>
</dbReference>
<dbReference type="Pfam" id="PF01266">
    <property type="entry name" value="DAO"/>
    <property type="match status" value="1"/>
</dbReference>
<dbReference type="Pfam" id="PF16901">
    <property type="entry name" value="DAO_C"/>
    <property type="match status" value="1"/>
</dbReference>
<comment type="caution">
    <text evidence="15">The sequence shown here is derived from an EMBL/GenBank/DDBJ whole genome shotgun (WGS) entry which is preliminary data.</text>
</comment>
<keyword evidence="7" id="KW-0677">Repeat</keyword>
<dbReference type="PROSITE" id="PS00978">
    <property type="entry name" value="FAD_G3PDH_2"/>
    <property type="match status" value="1"/>
</dbReference>
<dbReference type="InterPro" id="IPR036188">
    <property type="entry name" value="FAD/NAD-bd_sf"/>
</dbReference>
<organism evidence="15 16">
    <name type="scientific">Phyllachora maydis</name>
    <dbReference type="NCBI Taxonomy" id="1825666"/>
    <lineage>
        <taxon>Eukaryota</taxon>
        <taxon>Fungi</taxon>
        <taxon>Dikarya</taxon>
        <taxon>Ascomycota</taxon>
        <taxon>Pezizomycotina</taxon>
        <taxon>Sordariomycetes</taxon>
        <taxon>Sordariomycetidae</taxon>
        <taxon>Phyllachorales</taxon>
        <taxon>Phyllachoraceae</taxon>
        <taxon>Phyllachora</taxon>
    </lineage>
</organism>
<evidence type="ECO:0000256" key="6">
    <source>
        <dbReference type="ARBA" id="ARBA00022723"/>
    </source>
</evidence>
<dbReference type="GO" id="GO:0046872">
    <property type="term" value="F:metal ion binding"/>
    <property type="evidence" value="ECO:0007669"/>
    <property type="project" value="UniProtKB-KW"/>
</dbReference>
<dbReference type="InterPro" id="IPR041569">
    <property type="entry name" value="AAA_lid_3"/>
</dbReference>
<evidence type="ECO:0000256" key="5">
    <source>
        <dbReference type="ARBA" id="ARBA00022630"/>
    </source>
</evidence>
<accession>A0AAD9I6H6</accession>
<sequence length="2529" mass="279885">MAWSNMFAILPLTEFDNNGKLVSGLRHDAPVQGWAVPQQLLKLVFDAYKSNPRQGPSFNEYCRALVARCHYLVQLWGWTGCSGVIGTVFDFFGSQSLAPLRNEEVYKSAEFLEKLADQPSLSVEPEDRCFHIFLKIVAMTTRHLRKLERTKDIRNLAARITPNHSRQYLKEDVVTQRDLAALRNHHDLLCTLFWTCPPELRPQMHLFEKLIVPGRSHKEACLINMRAWSQLTRFLVSSGEASTSFKPFLQWSNRVFGEILQQYSSAATDMEQQIRSLSREASGISSTMKDEMVRRNKASAMDILHYCAKAYLDVFKMADSLGVMLHVLNINHFQLIFTRFDYASPDFDWSVVHIATKTLQCLVDRLDEASDEQFSSDTHGHADPQQLEEAVLVLSEKLSGDFFALARRVSLMVATRPSRASSKRLACAEDMIKLAAKIASRFVKDRIAAMSAFFSAGKYGLFSEEPRNMVSCQRKYLPLFLALLLKNHVYDFKSIGMTPFGLWMLFLVKPAKDLGYEMQLAEVLKHSGLAFMQRAFIPTGFKPDYTFNRDFFACAMHHMRTSLRGASSIQARQLRNDYEKMLELVMNSMKADLEVLRNEDSAQHKSYIQFVQQIISLVKSHGVGIRQVDSFFITPGPAYSPPVQDPKLQTATVIAYGIRLGEGDQNAVPQLFHYLCNNFTMALANGKLDEECKMLGKAMENGEIATFLLQYMVPAAVKAAVREKKCWLLLDMYVQLLQKRLLEPAVPRQIRGEDMRLVVGVLQTILAGFPALADTNPHALSLPQVNIIRLLFTLVGCFQPSFRAFLFADPPPDVPGLRESLEALEELGEDVAQVLEGLLSRADAPPVLDLGEVSRPLLRALARISTRAPTTDSRVEEFAGTMARDAARDWVVTPEGVTVRVAMGRVAASLSSTSSTQAGSGTRYGPLVLEELLREMRCAVDVEGRRKRASHSCKTTHGHVHGSRGLHAGSSKLAPRPGDAVNASTPPADEGDKPPNKTEAEDKNKTRFPSGKRKRIDKDKDKDDAAETPASDAPPPTAELLKETPDFKENLKPLGYGSALAMHKWLMHVGPNWSAIYQTILSSRPESQHASCTELAAVVAAGFSVQAPRDKQAQDLNRSVTLLSIVDQQGASVANRIFDEIATALDADVVHLDAASLSRIMGSHLGQNAYWGTESVASLGYGTAEMNGRQAGIATGRGSFMEALGLSQPRVLRIGALLHRKDGFAYGPGAPDERWEELKVNRALETLLGQADVKRAETCSSSGKTPERPLLVHIHDYVELSALQDGIIRKLRSTVDRMWHQGRKAFVVASSSSGEQTSTRFRDQLLDMSGNDMSVIPLRCGGSRSQKRLLESVDNMKENTVNLKAMLEAMAGKPVLISEWHKCLRAKPFPGWPEFATTGEDVPQDDADKLSDQSCETLCSQVCQANWLRRVASIVFTNRNPGTKDPIYQVTAGEVSRAIEFIVSQDQRWAEQFPEYSPPLYLPSTAGHGSMTGADMESPMPGTGPNDKRYDAHESKLLSGLINAEDIHTTFDDIVLPPDTKDSIISLTTLSIIRPEAFSYGILKAERIPGCLLYGPPGTGKTLLARAVAKQSGARMLEVSAASINDMWVGNSEKNVRALFSLARKLAPTVIFLDEADALLGSRDLAARTFARRETITQFLREWDGLHDMGSFIMVATNRPFDLDEAVLRRLPRKMLIDLPLRPQREAILRTTLRGEALEPAVDLAALAARTELYSGSDLKNLCVAAAMEAVREEVRARDAHAGPVPFAFPPRRVLTAAHFEKGLADISASISEDMESLKAIRKFDERYGDAGRRRKARRGVGFEVVPPAVAGTEEARVRTHVLSPHMARFVRPGFLRRLALPAGFAVVGSGALLYGYRPRNIPGHGGPVVPPPLHNPDGTLNLPKFPRVKSREGQIADLRKSGTGRDEDVYDVLVIGAGATGAGVALDAATRGLKVAVVERDDFASGTSSKSTKLVHGGVRYLEKAFWNLDYAQYQLVREALKERKYFLQTAPHLSMWLPIMVPLDAWWKAPYYWGGTKLYDFLAGSEGIESSYFLTRSKAIDAFPMLKQNDLVGALVYYDGAHNDSRMNVSIAMTAALYGATVVNHMEVTALQKDATGRLCGATVKDLIPEKNGQKADQFNLRAKCIINCTGPFTDSIRKLDDQDCKDIVAPASGVHVILPGYYSPANMGLIDPSTSDGRVIFFLPWQGNTIAGTTDDPAKVVKDPLPDEKSIQWILKEVSQYLSPDLNVRRGDVLAAWSGLRPLVMDPKAQNTESLVRNHLIDMSSSGLITCAGGKWTTYRQMAEECVDAAVRAFGLSVQPVTHPPRVSGTDVDDADEPVLDGTCQTHRVRLVGAHGFSRTLFIPLIQHYGLETEVAKHLAESYGDRAWTVAGLCAATAARFPARGERISRLYPFVDGEVRYAVRHEYAHTAVDVLARRTRLAFLNAQAALEALPQVIDIMAAELKWDRKRAEREWTDTVAFLESMGLPKPMLTVTRKQVEEGKLDFSTPGEYQMYSRHNKPIEQGE</sequence>
<dbReference type="PANTHER" id="PTHR11985">
    <property type="entry name" value="GLYCEROL-3-PHOSPHATE DEHYDROGENASE"/>
    <property type="match status" value="1"/>
</dbReference>
<gene>
    <name evidence="15" type="ORF">P8C59_005919</name>
</gene>
<evidence type="ECO:0000256" key="4">
    <source>
        <dbReference type="ARBA" id="ARBA00013029"/>
    </source>
</evidence>
<dbReference type="PRINTS" id="PR01001">
    <property type="entry name" value="FADG3PDH"/>
</dbReference>
<dbReference type="InterPro" id="IPR027417">
    <property type="entry name" value="P-loop_NTPase"/>
</dbReference>
<feature type="compositionally biased region" description="Basic and acidic residues" evidence="13">
    <location>
        <begin position="1016"/>
        <end position="1025"/>
    </location>
</feature>
<dbReference type="EMBL" id="JAQQPM010000005">
    <property type="protein sequence ID" value="KAK2071500.1"/>
    <property type="molecule type" value="Genomic_DNA"/>
</dbReference>
<dbReference type="GO" id="GO:0005524">
    <property type="term" value="F:ATP binding"/>
    <property type="evidence" value="ECO:0007669"/>
    <property type="project" value="InterPro"/>
</dbReference>
<dbReference type="InterPro" id="IPR003959">
    <property type="entry name" value="ATPase_AAA_core"/>
</dbReference>
<dbReference type="EC" id="1.1.5.3" evidence="4"/>
<dbReference type="GO" id="GO:0006072">
    <property type="term" value="P:glycerol-3-phosphate metabolic process"/>
    <property type="evidence" value="ECO:0007669"/>
    <property type="project" value="InterPro"/>
</dbReference>
<dbReference type="GO" id="GO:0006281">
    <property type="term" value="P:DNA repair"/>
    <property type="evidence" value="ECO:0007669"/>
    <property type="project" value="InterPro"/>
</dbReference>
<dbReference type="SUPFAM" id="SSF52540">
    <property type="entry name" value="P-loop containing nucleoside triphosphate hydrolases"/>
    <property type="match status" value="1"/>
</dbReference>
<keyword evidence="12" id="KW-0496">Mitochondrion</keyword>
<dbReference type="InterPro" id="IPR000447">
    <property type="entry name" value="G3P_DH_FAD-dep"/>
</dbReference>
<keyword evidence="5" id="KW-0285">Flavoprotein</keyword>
<keyword evidence="6" id="KW-0479">Metal-binding</keyword>
<keyword evidence="8" id="KW-0274">FAD</keyword>
<dbReference type="Pfam" id="PF00004">
    <property type="entry name" value="AAA"/>
    <property type="match status" value="1"/>
</dbReference>
<evidence type="ECO:0000256" key="10">
    <source>
        <dbReference type="ARBA" id="ARBA00022946"/>
    </source>
</evidence>
<dbReference type="Gene3D" id="1.10.8.870">
    <property type="entry name" value="Alpha-glycerophosphate oxidase, cap domain"/>
    <property type="match status" value="1"/>
</dbReference>
<evidence type="ECO:0000256" key="11">
    <source>
        <dbReference type="ARBA" id="ARBA00023002"/>
    </source>
</evidence>
<dbReference type="SUPFAM" id="SSF54373">
    <property type="entry name" value="FAD-linked reductases, C-terminal domain"/>
    <property type="match status" value="1"/>
</dbReference>
<reference evidence="15" key="1">
    <citation type="journal article" date="2023" name="Mol. Plant Microbe Interact.">
        <title>Elucidating the Obligate Nature and Biological Capacity of an Invasive Fungal Corn Pathogen.</title>
        <authorList>
            <person name="MacCready J.S."/>
            <person name="Roggenkamp E.M."/>
            <person name="Gdanetz K."/>
            <person name="Chilvers M.I."/>
        </authorList>
    </citation>
    <scope>NUCLEOTIDE SEQUENCE</scope>
    <source>
        <strain evidence="15">PM02</strain>
    </source>
</reference>
<comment type="cofactor">
    <cofactor evidence="1">
        <name>FAD</name>
        <dbReference type="ChEBI" id="CHEBI:57692"/>
    </cofactor>
</comment>
<proteinExistence type="inferred from homology"/>